<protein>
    <submittedName>
        <fullName evidence="1">Uncharacterized protein</fullName>
    </submittedName>
</protein>
<gene>
    <name evidence="1" type="ORF">g.8570</name>
</gene>
<accession>A0A1B6KND1</accession>
<feature type="non-terminal residue" evidence="1">
    <location>
        <position position="171"/>
    </location>
</feature>
<proteinExistence type="predicted"/>
<name>A0A1B6KND1_9HEMI</name>
<dbReference type="AlphaFoldDB" id="A0A1B6KND1"/>
<dbReference type="EMBL" id="GEBQ01027018">
    <property type="protein sequence ID" value="JAT12959.1"/>
    <property type="molecule type" value="Transcribed_RNA"/>
</dbReference>
<sequence>AMEDTGVGTQRQVGVEALLGQAMVRAGMTREVLLTIPSRPHSQGGQGSQPMAVRLAVPPRPMVRLRKEATNMTKEANPITLSRHLPVVEAPQTPVTAVKVAVATIVAVGATTTKAAVTVAVVTTRVVEAAAVVAMATRVVEEATTRAAAVVAMATRVVEEATTRAAAVVAM</sequence>
<feature type="non-terminal residue" evidence="1">
    <location>
        <position position="1"/>
    </location>
</feature>
<reference evidence="1" key="1">
    <citation type="submission" date="2015-11" db="EMBL/GenBank/DDBJ databases">
        <title>De novo transcriptome assembly of four potential Pierce s Disease insect vectors from Arizona vineyards.</title>
        <authorList>
            <person name="Tassone E.E."/>
        </authorList>
    </citation>
    <scope>NUCLEOTIDE SEQUENCE</scope>
</reference>
<organism evidence="1">
    <name type="scientific">Graphocephala atropunctata</name>
    <dbReference type="NCBI Taxonomy" id="36148"/>
    <lineage>
        <taxon>Eukaryota</taxon>
        <taxon>Metazoa</taxon>
        <taxon>Ecdysozoa</taxon>
        <taxon>Arthropoda</taxon>
        <taxon>Hexapoda</taxon>
        <taxon>Insecta</taxon>
        <taxon>Pterygota</taxon>
        <taxon>Neoptera</taxon>
        <taxon>Paraneoptera</taxon>
        <taxon>Hemiptera</taxon>
        <taxon>Auchenorrhyncha</taxon>
        <taxon>Membracoidea</taxon>
        <taxon>Cicadellidae</taxon>
        <taxon>Cicadellinae</taxon>
        <taxon>Cicadellini</taxon>
        <taxon>Graphocephala</taxon>
    </lineage>
</organism>
<evidence type="ECO:0000313" key="1">
    <source>
        <dbReference type="EMBL" id="JAT12959.1"/>
    </source>
</evidence>